<evidence type="ECO:0000313" key="3">
    <source>
        <dbReference type="Proteomes" id="UP000001074"/>
    </source>
</evidence>
<dbReference type="eggNOG" id="KOG1721">
    <property type="taxonomic scope" value="Eukaryota"/>
</dbReference>
<dbReference type="HOGENOM" id="CLU_002678_55_0_1"/>
<dbReference type="InterPro" id="IPR050169">
    <property type="entry name" value="Krueppel_C2H2_ZnF"/>
</dbReference>
<feature type="domain" description="KRAB" evidence="1">
    <location>
        <begin position="14"/>
        <end position="85"/>
    </location>
</feature>
<dbReference type="PANTHER" id="PTHR23232:SF133">
    <property type="entry name" value="RIKEN CDNA 1700020N01 GENE"/>
    <property type="match status" value="1"/>
</dbReference>
<dbReference type="InterPro" id="IPR001909">
    <property type="entry name" value="KRAB"/>
</dbReference>
<dbReference type="CDD" id="cd07765">
    <property type="entry name" value="KRAB_A-box"/>
    <property type="match status" value="1"/>
</dbReference>
<reference evidence="2" key="3">
    <citation type="submission" date="2025-09" db="UniProtKB">
        <authorList>
            <consortium name="Ensembl"/>
        </authorList>
    </citation>
    <scope>IDENTIFICATION</scope>
</reference>
<sequence length="246" mass="27259">VLSAFIIVGRQNDMNFEDVAIVFSQEEWGLLDEAQRLLYYDVMLKVFALVSSVGCWHNMDDKEACSSQSVSIQGESQVRASKTAPATQKTLLCKQCFSVLQHILHLTESREAYFEQKTFCSDTCVGDGCFSANPHQQQRNECGEGPWKQAVGRASFVNSCSFYLSSVPSTSRKVGEDFQYNSEFPQHQATLNTEELHCGSGISQEFLDGKSLHQRGECENAGSNDLKVVQIQGNSPTCILVTVLCS</sequence>
<organism evidence="2 3">
    <name type="scientific">Myotis lucifugus</name>
    <name type="common">Little brown bat</name>
    <dbReference type="NCBI Taxonomy" id="59463"/>
    <lineage>
        <taxon>Eukaryota</taxon>
        <taxon>Metazoa</taxon>
        <taxon>Chordata</taxon>
        <taxon>Craniata</taxon>
        <taxon>Vertebrata</taxon>
        <taxon>Euteleostomi</taxon>
        <taxon>Mammalia</taxon>
        <taxon>Eutheria</taxon>
        <taxon>Laurasiatheria</taxon>
        <taxon>Chiroptera</taxon>
        <taxon>Yangochiroptera</taxon>
        <taxon>Vespertilionidae</taxon>
        <taxon>Myotis</taxon>
    </lineage>
</organism>
<name>G1Q0T1_MYOLU</name>
<reference evidence="2" key="2">
    <citation type="submission" date="2025-08" db="UniProtKB">
        <authorList>
            <consortium name="Ensembl"/>
        </authorList>
    </citation>
    <scope>IDENTIFICATION</scope>
</reference>
<accession>G1Q0T1</accession>
<dbReference type="SMART" id="SM00349">
    <property type="entry name" value="KRAB"/>
    <property type="match status" value="1"/>
</dbReference>
<dbReference type="PANTHER" id="PTHR23232">
    <property type="entry name" value="KRAB DOMAIN C2H2 ZINC FINGER"/>
    <property type="match status" value="1"/>
</dbReference>
<evidence type="ECO:0000259" key="1">
    <source>
        <dbReference type="PROSITE" id="PS50805"/>
    </source>
</evidence>
<dbReference type="STRING" id="59463.ENSMLUP00000017314"/>
<dbReference type="InParanoid" id="G1Q0T1"/>
<dbReference type="Proteomes" id="UP000001074">
    <property type="component" value="Unassembled WGS sequence"/>
</dbReference>
<keyword evidence="3" id="KW-1185">Reference proteome</keyword>
<dbReference type="AlphaFoldDB" id="G1Q0T1"/>
<dbReference type="SUPFAM" id="SSF109640">
    <property type="entry name" value="KRAB domain (Kruppel-associated box)"/>
    <property type="match status" value="1"/>
</dbReference>
<proteinExistence type="predicted"/>
<reference evidence="2 3" key="1">
    <citation type="journal article" date="2011" name="Nature">
        <title>A high-resolution map of human evolutionary constraint using 29 mammals.</title>
        <authorList>
            <person name="Lindblad-Toh K."/>
            <person name="Garber M."/>
            <person name="Zuk O."/>
            <person name="Lin M.F."/>
            <person name="Parker B.J."/>
            <person name="Washietl S."/>
            <person name="Kheradpour P."/>
            <person name="Ernst J."/>
            <person name="Jordan G."/>
            <person name="Mauceli E."/>
            <person name="Ward L.D."/>
            <person name="Lowe C.B."/>
            <person name="Holloway A.K."/>
            <person name="Clamp M."/>
            <person name="Gnerre S."/>
            <person name="Alfoldi J."/>
            <person name="Beal K."/>
            <person name="Chang J."/>
            <person name="Clawson H."/>
            <person name="Cuff J."/>
            <person name="Di Palma F."/>
            <person name="Fitzgerald S."/>
            <person name="Flicek P."/>
            <person name="Guttman M."/>
            <person name="Hubisz M.J."/>
            <person name="Jaffe D.B."/>
            <person name="Jungreis I."/>
            <person name="Kent W.J."/>
            <person name="Kostka D."/>
            <person name="Lara M."/>
            <person name="Martins A.L."/>
            <person name="Massingham T."/>
            <person name="Moltke I."/>
            <person name="Raney B.J."/>
            <person name="Rasmussen M.D."/>
            <person name="Robinson J."/>
            <person name="Stark A."/>
            <person name="Vilella A.J."/>
            <person name="Wen J."/>
            <person name="Xie X."/>
            <person name="Zody M.C."/>
            <person name="Baldwin J."/>
            <person name="Bloom T."/>
            <person name="Chin C.W."/>
            <person name="Heiman D."/>
            <person name="Nicol R."/>
            <person name="Nusbaum C."/>
            <person name="Young S."/>
            <person name="Wilkinson J."/>
            <person name="Worley K.C."/>
            <person name="Kovar C.L."/>
            <person name="Muzny D.M."/>
            <person name="Gibbs R.A."/>
            <person name="Cree A."/>
            <person name="Dihn H.H."/>
            <person name="Fowler G."/>
            <person name="Jhangiani S."/>
            <person name="Joshi V."/>
            <person name="Lee S."/>
            <person name="Lewis L.R."/>
            <person name="Nazareth L.V."/>
            <person name="Okwuonu G."/>
            <person name="Santibanez J."/>
            <person name="Warren W.C."/>
            <person name="Mardis E.R."/>
            <person name="Weinstock G.M."/>
            <person name="Wilson R.K."/>
            <person name="Delehaunty K."/>
            <person name="Dooling D."/>
            <person name="Fronik C."/>
            <person name="Fulton L."/>
            <person name="Fulton B."/>
            <person name="Graves T."/>
            <person name="Minx P."/>
            <person name="Sodergren E."/>
            <person name="Birney E."/>
            <person name="Margulies E.H."/>
            <person name="Herrero J."/>
            <person name="Green E.D."/>
            <person name="Haussler D."/>
            <person name="Siepel A."/>
            <person name="Goldman N."/>
            <person name="Pollard K.S."/>
            <person name="Pedersen J.S."/>
            <person name="Lander E.S."/>
            <person name="Kellis M."/>
        </authorList>
    </citation>
    <scope>NUCLEOTIDE SEQUENCE [LARGE SCALE GENOMIC DNA]</scope>
</reference>
<evidence type="ECO:0000313" key="2">
    <source>
        <dbReference type="Ensembl" id="ENSMLUP00000017314.1"/>
    </source>
</evidence>
<dbReference type="Ensembl" id="ENSMLUT00000028408.1">
    <property type="protein sequence ID" value="ENSMLUP00000017314.1"/>
    <property type="gene ID" value="ENSMLUG00000026975.1"/>
</dbReference>
<dbReference type="InterPro" id="IPR036051">
    <property type="entry name" value="KRAB_dom_sf"/>
</dbReference>
<dbReference type="GO" id="GO:0006355">
    <property type="term" value="P:regulation of DNA-templated transcription"/>
    <property type="evidence" value="ECO:0007669"/>
    <property type="project" value="InterPro"/>
</dbReference>
<protein>
    <recommendedName>
        <fullName evidence="1">KRAB domain-containing protein</fullName>
    </recommendedName>
</protein>
<dbReference type="GeneTree" id="ENSGT00940000154693"/>
<dbReference type="EMBL" id="AAPE02055320">
    <property type="status" value="NOT_ANNOTATED_CDS"/>
    <property type="molecule type" value="Genomic_DNA"/>
</dbReference>
<dbReference type="Pfam" id="PF01352">
    <property type="entry name" value="KRAB"/>
    <property type="match status" value="1"/>
</dbReference>
<dbReference type="PROSITE" id="PS50805">
    <property type="entry name" value="KRAB"/>
    <property type="match status" value="1"/>
</dbReference>
<dbReference type="Gene3D" id="6.10.140.140">
    <property type="match status" value="1"/>
</dbReference>